<accession>A0ABP0PA85</accession>
<gene>
    <name evidence="2" type="ORF">CCMP2556_LOCUS35387</name>
</gene>
<dbReference type="Proteomes" id="UP001642484">
    <property type="component" value="Unassembled WGS sequence"/>
</dbReference>
<feature type="region of interest" description="Disordered" evidence="1">
    <location>
        <begin position="27"/>
        <end position="63"/>
    </location>
</feature>
<protein>
    <submittedName>
        <fullName evidence="2">Uncharacterized protein</fullName>
    </submittedName>
</protein>
<evidence type="ECO:0000313" key="3">
    <source>
        <dbReference type="Proteomes" id="UP001642484"/>
    </source>
</evidence>
<dbReference type="EMBL" id="CAXAMN010022695">
    <property type="protein sequence ID" value="CAK9071959.1"/>
    <property type="molecule type" value="Genomic_DNA"/>
</dbReference>
<name>A0ABP0PA85_9DINO</name>
<proteinExistence type="predicted"/>
<reference evidence="2 3" key="1">
    <citation type="submission" date="2024-02" db="EMBL/GenBank/DDBJ databases">
        <authorList>
            <person name="Chen Y."/>
            <person name="Shah S."/>
            <person name="Dougan E. K."/>
            <person name="Thang M."/>
            <person name="Chan C."/>
        </authorList>
    </citation>
    <scope>NUCLEOTIDE SEQUENCE [LARGE SCALE GENOMIC DNA]</scope>
</reference>
<evidence type="ECO:0000313" key="2">
    <source>
        <dbReference type="EMBL" id="CAK9071959.1"/>
    </source>
</evidence>
<feature type="compositionally biased region" description="Low complexity" evidence="1">
    <location>
        <begin position="30"/>
        <end position="43"/>
    </location>
</feature>
<comment type="caution">
    <text evidence="2">The sequence shown here is derived from an EMBL/GenBank/DDBJ whole genome shotgun (WGS) entry which is preliminary data.</text>
</comment>
<organism evidence="2 3">
    <name type="scientific">Durusdinium trenchii</name>
    <dbReference type="NCBI Taxonomy" id="1381693"/>
    <lineage>
        <taxon>Eukaryota</taxon>
        <taxon>Sar</taxon>
        <taxon>Alveolata</taxon>
        <taxon>Dinophyceae</taxon>
        <taxon>Suessiales</taxon>
        <taxon>Symbiodiniaceae</taxon>
        <taxon>Durusdinium</taxon>
    </lineage>
</organism>
<evidence type="ECO:0000256" key="1">
    <source>
        <dbReference type="SAM" id="MobiDB-lite"/>
    </source>
</evidence>
<keyword evidence="3" id="KW-1185">Reference proteome</keyword>
<sequence>MRTSAPYRPGHSNPTTIHIVPMIRPRNGEASSSRSASLRLASLHRGTGSSSGPWGEGAPRKRVPTEFKTVRLVPSASDTEKSKEMLEKAGLGKFFERTPVKARATYIDLKQISDEMRTHQGESGAWYILTKMDDGSIPFLLD</sequence>